<proteinExistence type="predicted"/>
<comment type="caution">
    <text evidence="2">The sequence shown here is derived from an EMBL/GenBank/DDBJ whole genome shotgun (WGS) entry which is preliminary data.</text>
</comment>
<protein>
    <recommendedName>
        <fullName evidence="1">LYC1 C-terminal domain-containing protein</fullName>
    </recommendedName>
</protein>
<dbReference type="OrthoDB" id="2020070at2759"/>
<dbReference type="InterPro" id="IPR053013">
    <property type="entry name" value="LAT"/>
</dbReference>
<dbReference type="Gene3D" id="3.40.630.30">
    <property type="match status" value="1"/>
</dbReference>
<name>A0A4U0TTB7_9PEZI</name>
<dbReference type="Proteomes" id="UP000308549">
    <property type="component" value="Unassembled WGS sequence"/>
</dbReference>
<gene>
    <name evidence="2" type="ORF">B0A50_05890</name>
</gene>
<feature type="domain" description="LYC1 C-terminal" evidence="1">
    <location>
        <begin position="169"/>
        <end position="418"/>
    </location>
</feature>
<dbReference type="PANTHER" id="PTHR34815:SF4">
    <property type="entry name" value="N-ACETYLTRANSFERASE DOMAIN-CONTAINING PROTEIN"/>
    <property type="match status" value="1"/>
</dbReference>
<organism evidence="2 3">
    <name type="scientific">Salinomyces thailandicus</name>
    <dbReference type="NCBI Taxonomy" id="706561"/>
    <lineage>
        <taxon>Eukaryota</taxon>
        <taxon>Fungi</taxon>
        <taxon>Dikarya</taxon>
        <taxon>Ascomycota</taxon>
        <taxon>Pezizomycotina</taxon>
        <taxon>Dothideomycetes</taxon>
        <taxon>Dothideomycetidae</taxon>
        <taxon>Mycosphaerellales</taxon>
        <taxon>Teratosphaeriaceae</taxon>
        <taxon>Salinomyces</taxon>
    </lineage>
</organism>
<accession>A0A4U0TTB7</accession>
<evidence type="ECO:0000313" key="2">
    <source>
        <dbReference type="EMBL" id="TKA25192.1"/>
    </source>
</evidence>
<keyword evidence="3" id="KW-1185">Reference proteome</keyword>
<sequence length="418" mass="45792">MATTDLPTSDSPHLHLVVATPEENLAQQHVNSTEWRGALSLEAYLRREVHLADQQLTRDGGLTAWMLVYQPPDGSKRQVLCGCESIKKKALLAKEGKVQDAVAHGIASVFCPPQYRGRGYAGRMMTEVGKKLRNWQASEQGGSAFSVLYSDIGKDFYTARGWQPFPSAHVTLKATASPSPALNHLSKPKTLHTADLPDLCAADEHLLRTRLAGQSPTTTTTTSEKTLAALVPDLATLQWHHAREDFVSTALHNGKDLPAFMTTGGRGAQVTLTSDDNNNKTRAWCIWARVWTNPQEDTPNTLHILRLAVEHEAYSDFTPATEAAAAATQQQQQQGPSDVVAKAIAALLAEAQRQAQASGMQEVQIWNPTVATLAGARMLEEGVEVVTREEESIASLMWYGDGSWRDVTWVCNEKFGWC</sequence>
<evidence type="ECO:0000259" key="1">
    <source>
        <dbReference type="Pfam" id="PF22998"/>
    </source>
</evidence>
<dbReference type="InterPro" id="IPR016181">
    <property type="entry name" value="Acyl_CoA_acyltransferase"/>
</dbReference>
<dbReference type="EMBL" id="NAJL01000037">
    <property type="protein sequence ID" value="TKA25192.1"/>
    <property type="molecule type" value="Genomic_DNA"/>
</dbReference>
<reference evidence="2 3" key="1">
    <citation type="submission" date="2017-03" db="EMBL/GenBank/DDBJ databases">
        <title>Genomes of endolithic fungi from Antarctica.</title>
        <authorList>
            <person name="Coleine C."/>
            <person name="Masonjones S."/>
            <person name="Stajich J.E."/>
        </authorList>
    </citation>
    <scope>NUCLEOTIDE SEQUENCE [LARGE SCALE GENOMIC DNA]</scope>
    <source>
        <strain evidence="2 3">CCFEE 6315</strain>
    </source>
</reference>
<dbReference type="InterPro" id="IPR055100">
    <property type="entry name" value="GNAT_LYC1-like"/>
</dbReference>
<dbReference type="SUPFAM" id="SSF55729">
    <property type="entry name" value="Acyl-CoA N-acyltransferases (Nat)"/>
    <property type="match status" value="1"/>
</dbReference>
<dbReference type="AlphaFoldDB" id="A0A4U0TTB7"/>
<dbReference type="PANTHER" id="PTHR34815">
    <property type="entry name" value="LYSINE ACETYLTRANSFERASE"/>
    <property type="match status" value="1"/>
</dbReference>
<evidence type="ECO:0000313" key="3">
    <source>
        <dbReference type="Proteomes" id="UP000308549"/>
    </source>
</evidence>
<dbReference type="Pfam" id="PF22998">
    <property type="entry name" value="GNAT_LYC1-like"/>
    <property type="match status" value="1"/>
</dbReference>